<dbReference type="InterPro" id="IPR020103">
    <property type="entry name" value="PsdUridine_synth_cat_dom_sf"/>
</dbReference>
<dbReference type="GO" id="GO:0005634">
    <property type="term" value="C:nucleus"/>
    <property type="evidence" value="ECO:0007669"/>
    <property type="project" value="TreeGrafter"/>
</dbReference>
<dbReference type="GO" id="GO:0160148">
    <property type="term" value="F:tRNA pseudouridine(55) synthase activity"/>
    <property type="evidence" value="ECO:0007669"/>
    <property type="project" value="UniProtKB-EC"/>
</dbReference>
<keyword evidence="4" id="KW-0413">Isomerase</keyword>
<name>A0A392QBQ7_9FABA</name>
<organism evidence="6 7">
    <name type="scientific">Trifolium medium</name>
    <dbReference type="NCBI Taxonomy" id="97028"/>
    <lineage>
        <taxon>Eukaryota</taxon>
        <taxon>Viridiplantae</taxon>
        <taxon>Streptophyta</taxon>
        <taxon>Embryophyta</taxon>
        <taxon>Tracheophyta</taxon>
        <taxon>Spermatophyta</taxon>
        <taxon>Magnoliopsida</taxon>
        <taxon>eudicotyledons</taxon>
        <taxon>Gunneridae</taxon>
        <taxon>Pentapetalae</taxon>
        <taxon>rosids</taxon>
        <taxon>fabids</taxon>
        <taxon>Fabales</taxon>
        <taxon>Fabaceae</taxon>
        <taxon>Papilionoideae</taxon>
        <taxon>50 kb inversion clade</taxon>
        <taxon>NPAAA clade</taxon>
        <taxon>Hologalegina</taxon>
        <taxon>IRL clade</taxon>
        <taxon>Trifolieae</taxon>
        <taxon>Trifolium</taxon>
    </lineage>
</organism>
<dbReference type="Proteomes" id="UP000265520">
    <property type="component" value="Unassembled WGS sequence"/>
</dbReference>
<dbReference type="GO" id="GO:0006400">
    <property type="term" value="P:tRNA modification"/>
    <property type="evidence" value="ECO:0007669"/>
    <property type="project" value="TreeGrafter"/>
</dbReference>
<dbReference type="GO" id="GO:1990481">
    <property type="term" value="P:mRNA pseudouridine synthesis"/>
    <property type="evidence" value="ECO:0007669"/>
    <property type="project" value="TreeGrafter"/>
</dbReference>
<dbReference type="AlphaFoldDB" id="A0A392QBQ7"/>
<protein>
    <recommendedName>
        <fullName evidence="2">tRNA pseudouridine(55) synthase</fullName>
        <ecNumber evidence="2">5.4.99.25</ecNumber>
    </recommendedName>
</protein>
<dbReference type="InterPro" id="IPR002501">
    <property type="entry name" value="PsdUridine_synth_N"/>
</dbReference>
<evidence type="ECO:0000256" key="1">
    <source>
        <dbReference type="ARBA" id="ARBA00008999"/>
    </source>
</evidence>
<keyword evidence="7" id="KW-1185">Reference proteome</keyword>
<dbReference type="Gene3D" id="3.30.2350.10">
    <property type="entry name" value="Pseudouridine synthase"/>
    <property type="match status" value="1"/>
</dbReference>
<dbReference type="EC" id="5.4.99.25" evidence="2"/>
<dbReference type="PANTHER" id="PTHR13767:SF2">
    <property type="entry name" value="PSEUDOURIDYLATE SYNTHASE TRUB1"/>
    <property type="match status" value="1"/>
</dbReference>
<comment type="similarity">
    <text evidence="1">Belongs to the pseudouridine synthase TruB family.</text>
</comment>
<evidence type="ECO:0000259" key="5">
    <source>
        <dbReference type="Pfam" id="PF01509"/>
    </source>
</evidence>
<dbReference type="EMBL" id="LXQA010123572">
    <property type="protein sequence ID" value="MCI21160.1"/>
    <property type="molecule type" value="Genomic_DNA"/>
</dbReference>
<evidence type="ECO:0000313" key="6">
    <source>
        <dbReference type="EMBL" id="MCI21160.1"/>
    </source>
</evidence>
<evidence type="ECO:0000256" key="2">
    <source>
        <dbReference type="ARBA" id="ARBA00012787"/>
    </source>
</evidence>
<dbReference type="GO" id="GO:0003723">
    <property type="term" value="F:RNA binding"/>
    <property type="evidence" value="ECO:0007669"/>
    <property type="project" value="InterPro"/>
</dbReference>
<evidence type="ECO:0000256" key="3">
    <source>
        <dbReference type="ARBA" id="ARBA00022694"/>
    </source>
</evidence>
<evidence type="ECO:0000256" key="4">
    <source>
        <dbReference type="ARBA" id="ARBA00023235"/>
    </source>
</evidence>
<dbReference type="Pfam" id="PF01509">
    <property type="entry name" value="TruB_N"/>
    <property type="match status" value="1"/>
</dbReference>
<sequence>VGHAGTLDPMATGLLIVCVGKATKLVDRYQGMIKGYSGVFRLGEATSTWDADSPVS</sequence>
<evidence type="ECO:0000313" key="7">
    <source>
        <dbReference type="Proteomes" id="UP000265520"/>
    </source>
</evidence>
<dbReference type="InterPro" id="IPR014780">
    <property type="entry name" value="tRNA_psdUridine_synth_TruB"/>
</dbReference>
<accession>A0A392QBQ7</accession>
<reference evidence="6 7" key="1">
    <citation type="journal article" date="2018" name="Front. Plant Sci.">
        <title>Red Clover (Trifolium pratense) and Zigzag Clover (T. medium) - A Picture of Genomic Similarities and Differences.</title>
        <authorList>
            <person name="Dluhosova J."/>
            <person name="Istvanek J."/>
            <person name="Nedelnik J."/>
            <person name="Repkova J."/>
        </authorList>
    </citation>
    <scope>NUCLEOTIDE SEQUENCE [LARGE SCALE GENOMIC DNA]</scope>
    <source>
        <strain evidence="7">cv. 10/8</strain>
        <tissue evidence="6">Leaf</tissue>
    </source>
</reference>
<dbReference type="PANTHER" id="PTHR13767">
    <property type="entry name" value="TRNA-PSEUDOURIDINE SYNTHASE"/>
    <property type="match status" value="1"/>
</dbReference>
<feature type="non-terminal residue" evidence="6">
    <location>
        <position position="1"/>
    </location>
</feature>
<keyword evidence="3" id="KW-0819">tRNA processing</keyword>
<comment type="caution">
    <text evidence="6">The sequence shown here is derived from an EMBL/GenBank/DDBJ whole genome shotgun (WGS) entry which is preliminary data.</text>
</comment>
<proteinExistence type="inferred from homology"/>
<dbReference type="SUPFAM" id="SSF55120">
    <property type="entry name" value="Pseudouridine synthase"/>
    <property type="match status" value="1"/>
</dbReference>
<feature type="domain" description="Pseudouridine synthase II N-terminal" evidence="5">
    <location>
        <begin position="1"/>
        <end position="53"/>
    </location>
</feature>